<name>A0A1R3HBG4_9ROSI</name>
<dbReference type="EMBL" id="AWUE01020577">
    <property type="protein sequence ID" value="OMO67678.1"/>
    <property type="molecule type" value="Genomic_DNA"/>
</dbReference>
<evidence type="ECO:0000313" key="2">
    <source>
        <dbReference type="EMBL" id="OMO67678.1"/>
    </source>
</evidence>
<evidence type="ECO:0000313" key="3">
    <source>
        <dbReference type="Proteomes" id="UP000187203"/>
    </source>
</evidence>
<reference evidence="3" key="1">
    <citation type="submission" date="2013-09" db="EMBL/GenBank/DDBJ databases">
        <title>Corchorus olitorius genome sequencing.</title>
        <authorList>
            <person name="Alam M."/>
            <person name="Haque M.S."/>
            <person name="Islam M.S."/>
            <person name="Emdad E.M."/>
            <person name="Islam M.M."/>
            <person name="Ahmed B."/>
            <person name="Halim A."/>
            <person name="Hossen Q.M.M."/>
            <person name="Hossain M.Z."/>
            <person name="Ahmed R."/>
            <person name="Khan M.M."/>
            <person name="Islam R."/>
            <person name="Rashid M.M."/>
            <person name="Khan S.A."/>
            <person name="Rahman M.S."/>
            <person name="Alam M."/>
            <person name="Yahiya A.S."/>
            <person name="Khan M.S."/>
            <person name="Azam M.S."/>
            <person name="Haque T."/>
            <person name="Lashkar M.Z.H."/>
            <person name="Akhand A.I."/>
            <person name="Morshed G."/>
            <person name="Roy S."/>
            <person name="Uddin K.S."/>
            <person name="Rabeya T."/>
            <person name="Hossain A.S."/>
            <person name="Chowdhury A."/>
            <person name="Snigdha A.R."/>
            <person name="Mortoza M.S."/>
            <person name="Matin S.A."/>
            <person name="Hoque S.M.E."/>
            <person name="Islam M.K."/>
            <person name="Roy D.K."/>
            <person name="Haider R."/>
            <person name="Moosa M.M."/>
            <person name="Elias S.M."/>
            <person name="Hasan A.M."/>
            <person name="Jahan S."/>
            <person name="Shafiuddin M."/>
            <person name="Mahmood N."/>
            <person name="Shommy N.S."/>
        </authorList>
    </citation>
    <scope>NUCLEOTIDE SEQUENCE [LARGE SCALE GENOMIC DNA]</scope>
    <source>
        <strain evidence="3">cv. O-4</strain>
    </source>
</reference>
<accession>A0A1R3HBG4</accession>
<feature type="region of interest" description="Disordered" evidence="1">
    <location>
        <begin position="248"/>
        <end position="276"/>
    </location>
</feature>
<dbReference type="OrthoDB" id="2013610at2759"/>
<feature type="compositionally biased region" description="Pro residues" evidence="1">
    <location>
        <begin position="257"/>
        <end position="270"/>
    </location>
</feature>
<comment type="caution">
    <text evidence="2">The sequence shown here is derived from an EMBL/GenBank/DDBJ whole genome shotgun (WGS) entry which is preliminary data.</text>
</comment>
<dbReference type="Proteomes" id="UP000187203">
    <property type="component" value="Unassembled WGS sequence"/>
</dbReference>
<evidence type="ECO:0000256" key="1">
    <source>
        <dbReference type="SAM" id="MobiDB-lite"/>
    </source>
</evidence>
<keyword evidence="3" id="KW-1185">Reference proteome</keyword>
<proteinExistence type="predicted"/>
<sequence>MPPKVDFAEALAAITAQMNDLKSSLETKLEDNTSSLADLQLQFARFEKGPPYKAFPPLPSFGQSSNSSAFVLGTADATYQLKPPDLLSLTSMAPILHLGFSRRSNILCSSTWFRWMFNDHKLSDWSAFSRALELQFSPSGYVKPQTALFNLRQTTTVAQFQKDFEILANKVYGLSDDHLLHLFVSHLKLELQREVIMFNPTTHYQALELAFMAEAKLADIKGLSYRVSTPANPTVAFPKHPLTFHGPSKSPLALPGPSRPPLALPAPPSQPTKSYPSHLHQQRILLPNFRQLSQLHSAPDNSILGLVVEPAPSFAVMVGNGESLQCEGRISNLAVQLQVSGPVLTFLEQLQSYYRTDPTGKAFYQAILTSPASHLDFTVSDGLVKQYGRIVIPDHHPLQQTLL</sequence>
<gene>
    <name evidence="2" type="ORF">COLO4_30049</name>
</gene>
<dbReference type="AlphaFoldDB" id="A0A1R3HBG4"/>
<protein>
    <submittedName>
        <fullName evidence="2">Retrotransposon gag protein</fullName>
    </submittedName>
</protein>
<organism evidence="2 3">
    <name type="scientific">Corchorus olitorius</name>
    <dbReference type="NCBI Taxonomy" id="93759"/>
    <lineage>
        <taxon>Eukaryota</taxon>
        <taxon>Viridiplantae</taxon>
        <taxon>Streptophyta</taxon>
        <taxon>Embryophyta</taxon>
        <taxon>Tracheophyta</taxon>
        <taxon>Spermatophyta</taxon>
        <taxon>Magnoliopsida</taxon>
        <taxon>eudicotyledons</taxon>
        <taxon>Gunneridae</taxon>
        <taxon>Pentapetalae</taxon>
        <taxon>rosids</taxon>
        <taxon>malvids</taxon>
        <taxon>Malvales</taxon>
        <taxon>Malvaceae</taxon>
        <taxon>Grewioideae</taxon>
        <taxon>Apeibeae</taxon>
        <taxon>Corchorus</taxon>
    </lineage>
</organism>